<dbReference type="GO" id="GO:0004356">
    <property type="term" value="F:glutamine synthetase activity"/>
    <property type="evidence" value="ECO:0007669"/>
    <property type="project" value="InterPro"/>
</dbReference>
<feature type="domain" description="GS catalytic" evidence="5">
    <location>
        <begin position="117"/>
        <end position="451"/>
    </location>
</feature>
<evidence type="ECO:0000313" key="7">
    <source>
        <dbReference type="EMBL" id="CAB4881066.1"/>
    </source>
</evidence>
<dbReference type="GO" id="GO:0005524">
    <property type="term" value="F:ATP binding"/>
    <property type="evidence" value="ECO:0007669"/>
    <property type="project" value="UniProtKB-KW"/>
</dbReference>
<evidence type="ECO:0000259" key="5">
    <source>
        <dbReference type="PROSITE" id="PS51987"/>
    </source>
</evidence>
<proteinExistence type="inferred from homology"/>
<sequence length="451" mass="50077">MLTFESLEKSILSGAIDTVIVAFPDLQGRPVGKRMTGKFFLSHVVEHGWEACDYLLGVDVDMEPLPGYNFANWDLGYGDVVASLDLSTITLIPWLEGSAMVLCDVADTAGVPVEVSPRQILRRQIERAEQLGFTIKCATELEFYLFSESYEEASAKGWQDLTPHCDTIEDYQLLQTSRDEYIIRRIRNEMLAAGFPVEGSKGEAGRGQHEINLLFDTPLVTADRHLIFKNGIKEIASQEGRAATFMAKWTMDDSGSSCHIHTSLWDKDDKPLMDDPSTPSGLSRVGQQFLAGQIYAAKDLAWCAAPYINSYRRYVPESWAPTAVAWGQDNRTCGFRIVGHGSGRRIESRVPGADVNPYIALAAAIGAGLYGIEHELELGAPFEGNAYTSELVDRLPLTLAASLSSLESSEVAKEIFGPDVHHHMTNTARQEWNKSNRHVSDWELARNFERI</sequence>
<evidence type="ECO:0000256" key="4">
    <source>
        <dbReference type="ARBA" id="ARBA00022840"/>
    </source>
</evidence>
<dbReference type="Gene3D" id="3.10.20.70">
    <property type="entry name" value="Glutamine synthetase, N-terminal domain"/>
    <property type="match status" value="1"/>
</dbReference>
<dbReference type="Gene3D" id="3.30.590.10">
    <property type="entry name" value="Glutamine synthetase/guanido kinase, catalytic domain"/>
    <property type="match status" value="1"/>
</dbReference>
<dbReference type="GO" id="GO:0006576">
    <property type="term" value="P:biogenic amine metabolic process"/>
    <property type="evidence" value="ECO:0007669"/>
    <property type="project" value="UniProtKB-ARBA"/>
</dbReference>
<dbReference type="InterPro" id="IPR036651">
    <property type="entry name" value="Gln_synt_N_sf"/>
</dbReference>
<dbReference type="GO" id="GO:0006542">
    <property type="term" value="P:glutamine biosynthetic process"/>
    <property type="evidence" value="ECO:0007669"/>
    <property type="project" value="InterPro"/>
</dbReference>
<keyword evidence="2" id="KW-0436">Ligase</keyword>
<dbReference type="EMBL" id="CAFBPM010000002">
    <property type="protein sequence ID" value="CAB5009277.1"/>
    <property type="molecule type" value="Genomic_DNA"/>
</dbReference>
<name>A0A6J6ZBI4_9ZZZZ</name>
<evidence type="ECO:0000256" key="1">
    <source>
        <dbReference type="ARBA" id="ARBA00009897"/>
    </source>
</evidence>
<dbReference type="InterPro" id="IPR014746">
    <property type="entry name" value="Gln_synth/guanido_kin_cat_dom"/>
</dbReference>
<dbReference type="PROSITE" id="PS51987">
    <property type="entry name" value="GS_CATALYTIC"/>
    <property type="match status" value="1"/>
</dbReference>
<dbReference type="PANTHER" id="PTHR43785">
    <property type="entry name" value="GAMMA-GLUTAMYLPUTRESCINE SYNTHETASE"/>
    <property type="match status" value="1"/>
</dbReference>
<gene>
    <name evidence="6" type="ORF">UFOPK3164_00229</name>
    <name evidence="7" type="ORF">UFOPK3427_01480</name>
    <name evidence="8" type="ORF">UFOPK4112_00206</name>
</gene>
<accession>A0A6J6ZBI4</accession>
<dbReference type="PANTHER" id="PTHR43785:SF12">
    <property type="entry name" value="TYPE-1 GLUTAMINE SYNTHETASE 2"/>
    <property type="match status" value="1"/>
</dbReference>
<keyword evidence="3" id="KW-0547">Nucleotide-binding</keyword>
<organism evidence="6">
    <name type="scientific">freshwater metagenome</name>
    <dbReference type="NCBI Taxonomy" id="449393"/>
    <lineage>
        <taxon>unclassified sequences</taxon>
        <taxon>metagenomes</taxon>
        <taxon>ecological metagenomes</taxon>
    </lineage>
</organism>
<dbReference type="Pfam" id="PF00120">
    <property type="entry name" value="Gln-synt_C"/>
    <property type="match status" value="1"/>
</dbReference>
<dbReference type="SMART" id="SM01230">
    <property type="entry name" value="Gln-synt_C"/>
    <property type="match status" value="1"/>
</dbReference>
<dbReference type="FunFam" id="3.30.590.10:FF:000005">
    <property type="entry name" value="Probable glutamine synthetase"/>
    <property type="match status" value="1"/>
</dbReference>
<evidence type="ECO:0000256" key="2">
    <source>
        <dbReference type="ARBA" id="ARBA00022598"/>
    </source>
</evidence>
<dbReference type="InterPro" id="IPR008146">
    <property type="entry name" value="Gln_synth_cat_dom"/>
</dbReference>
<protein>
    <submittedName>
        <fullName evidence="6">Unannotated protein</fullName>
    </submittedName>
</protein>
<dbReference type="AlphaFoldDB" id="A0A6J6ZBI4"/>
<comment type="similarity">
    <text evidence="1">Belongs to the glutamine synthetase family.</text>
</comment>
<keyword evidence="4" id="KW-0067">ATP-binding</keyword>
<dbReference type="EMBL" id="CAFBLT010000002">
    <property type="protein sequence ID" value="CAB4881066.1"/>
    <property type="molecule type" value="Genomic_DNA"/>
</dbReference>
<evidence type="ECO:0000313" key="6">
    <source>
        <dbReference type="EMBL" id="CAB4818205.1"/>
    </source>
</evidence>
<evidence type="ECO:0000313" key="8">
    <source>
        <dbReference type="EMBL" id="CAB5009277.1"/>
    </source>
</evidence>
<dbReference type="SUPFAM" id="SSF54368">
    <property type="entry name" value="Glutamine synthetase, N-terminal domain"/>
    <property type="match status" value="1"/>
</dbReference>
<dbReference type="SUPFAM" id="SSF55931">
    <property type="entry name" value="Glutamine synthetase/guanido kinase"/>
    <property type="match status" value="1"/>
</dbReference>
<dbReference type="EMBL" id="CAFABE010000006">
    <property type="protein sequence ID" value="CAB4818205.1"/>
    <property type="molecule type" value="Genomic_DNA"/>
</dbReference>
<evidence type="ECO:0000256" key="3">
    <source>
        <dbReference type="ARBA" id="ARBA00022741"/>
    </source>
</evidence>
<reference evidence="6" key="1">
    <citation type="submission" date="2020-05" db="EMBL/GenBank/DDBJ databases">
        <authorList>
            <person name="Chiriac C."/>
            <person name="Salcher M."/>
            <person name="Ghai R."/>
            <person name="Kavagutti S V."/>
        </authorList>
    </citation>
    <scope>NUCLEOTIDE SEQUENCE</scope>
</reference>